<evidence type="ECO:0000256" key="2">
    <source>
        <dbReference type="ARBA" id="ARBA00022803"/>
    </source>
</evidence>
<proteinExistence type="predicted"/>
<evidence type="ECO:0000256" key="4">
    <source>
        <dbReference type="SAM" id="SignalP"/>
    </source>
</evidence>
<feature type="signal peptide" evidence="4">
    <location>
        <begin position="1"/>
        <end position="27"/>
    </location>
</feature>
<keyword evidence="6" id="KW-1185">Reference proteome</keyword>
<dbReference type="Gene3D" id="1.25.40.10">
    <property type="entry name" value="Tetratricopeptide repeat domain"/>
    <property type="match status" value="1"/>
</dbReference>
<evidence type="ECO:0000256" key="1">
    <source>
        <dbReference type="ARBA" id="ARBA00022737"/>
    </source>
</evidence>
<keyword evidence="4" id="KW-0732">Signal</keyword>
<dbReference type="RefSeq" id="WP_126691755.1">
    <property type="nucleotide sequence ID" value="NZ_RXOF01000002.1"/>
</dbReference>
<dbReference type="PANTHER" id="PTHR44943">
    <property type="entry name" value="CELLULOSE SYNTHASE OPERON PROTEIN C"/>
    <property type="match status" value="1"/>
</dbReference>
<reference evidence="5 6" key="1">
    <citation type="submission" date="2018-12" db="EMBL/GenBank/DDBJ databases">
        <title>Hymenobacter gummosus sp. nov., isolated from a spring.</title>
        <authorList>
            <person name="Nie L."/>
        </authorList>
    </citation>
    <scope>NUCLEOTIDE SEQUENCE [LARGE SCALE GENOMIC DNA]</scope>
    <source>
        <strain evidence="5 6">KCTC 52166</strain>
    </source>
</reference>
<evidence type="ECO:0000313" key="6">
    <source>
        <dbReference type="Proteomes" id="UP000282184"/>
    </source>
</evidence>
<sequence length="207" mass="23195">MDLVKPFTSSRLLALLLALTVHLGARAQDAAAAFASSYAAEAKGEYADAIAALKKGYAGTYEQNLRLGWLYFLAKNYPVSEAYYQKATEQRPYAIEPKFGLVKPLNALNKVDRMLTLYQAILKIDPQNTQANYWVGIIHLNRKDYAQAARYFEKVVNLYPFDYDSNLSLAWAYLNLGKKTEARVLYQKALLIRPGDATATAGLKRAQ</sequence>
<keyword evidence="1" id="KW-0677">Repeat</keyword>
<dbReference type="Proteomes" id="UP000282184">
    <property type="component" value="Unassembled WGS sequence"/>
</dbReference>
<organism evidence="5 6">
    <name type="scientific">Hymenobacter gummosus</name>
    <dbReference type="NCBI Taxonomy" id="1776032"/>
    <lineage>
        <taxon>Bacteria</taxon>
        <taxon>Pseudomonadati</taxon>
        <taxon>Bacteroidota</taxon>
        <taxon>Cytophagia</taxon>
        <taxon>Cytophagales</taxon>
        <taxon>Hymenobacteraceae</taxon>
        <taxon>Hymenobacter</taxon>
    </lineage>
</organism>
<dbReference type="SMART" id="SM00028">
    <property type="entry name" value="TPR"/>
    <property type="match status" value="3"/>
</dbReference>
<dbReference type="InterPro" id="IPR051685">
    <property type="entry name" value="Ycf3/AcsC/BcsC/TPR_MFPF"/>
</dbReference>
<dbReference type="PROSITE" id="PS50005">
    <property type="entry name" value="TPR"/>
    <property type="match status" value="1"/>
</dbReference>
<dbReference type="PANTHER" id="PTHR44943:SF8">
    <property type="entry name" value="TPR REPEAT-CONTAINING PROTEIN MJ0263"/>
    <property type="match status" value="1"/>
</dbReference>
<accession>A0A431U624</accession>
<feature type="chain" id="PRO_5019009292" evidence="4">
    <location>
        <begin position="28"/>
        <end position="207"/>
    </location>
</feature>
<evidence type="ECO:0000256" key="3">
    <source>
        <dbReference type="PROSITE-ProRule" id="PRU00339"/>
    </source>
</evidence>
<gene>
    <name evidence="5" type="ORF">EJV47_03465</name>
</gene>
<dbReference type="Pfam" id="PF14559">
    <property type="entry name" value="TPR_19"/>
    <property type="match status" value="1"/>
</dbReference>
<dbReference type="OrthoDB" id="9811837at2"/>
<feature type="repeat" description="TPR" evidence="3">
    <location>
        <begin position="129"/>
        <end position="162"/>
    </location>
</feature>
<dbReference type="InterPro" id="IPR011990">
    <property type="entry name" value="TPR-like_helical_dom_sf"/>
</dbReference>
<dbReference type="InterPro" id="IPR019734">
    <property type="entry name" value="TPR_rpt"/>
</dbReference>
<dbReference type="EMBL" id="RXOF01000002">
    <property type="protein sequence ID" value="RTQ52098.1"/>
    <property type="molecule type" value="Genomic_DNA"/>
</dbReference>
<evidence type="ECO:0000313" key="5">
    <source>
        <dbReference type="EMBL" id="RTQ52098.1"/>
    </source>
</evidence>
<protein>
    <submittedName>
        <fullName evidence="5">Tetratricopeptide repeat protein</fullName>
    </submittedName>
</protein>
<dbReference type="SUPFAM" id="SSF48452">
    <property type="entry name" value="TPR-like"/>
    <property type="match status" value="1"/>
</dbReference>
<name>A0A431U624_9BACT</name>
<comment type="caution">
    <text evidence="5">The sequence shown here is derived from an EMBL/GenBank/DDBJ whole genome shotgun (WGS) entry which is preliminary data.</text>
</comment>
<keyword evidence="2 3" id="KW-0802">TPR repeat</keyword>
<dbReference type="AlphaFoldDB" id="A0A431U624"/>